<protein>
    <submittedName>
        <fullName evidence="4">Tim44 domain-containing protein</fullName>
    </submittedName>
</protein>
<dbReference type="SUPFAM" id="SSF54427">
    <property type="entry name" value="NTF2-like"/>
    <property type="match status" value="1"/>
</dbReference>
<gene>
    <name evidence="4" type="ORF">G7087_08935</name>
</gene>
<keyword evidence="2" id="KW-1133">Transmembrane helix</keyword>
<evidence type="ECO:0000256" key="1">
    <source>
        <dbReference type="SAM" id="MobiDB-lite"/>
    </source>
</evidence>
<dbReference type="RefSeq" id="WP_009856876.1">
    <property type="nucleotide sequence ID" value="NZ_JAAOCD010000003.1"/>
</dbReference>
<keyword evidence="2" id="KW-0472">Membrane</keyword>
<feature type="domain" description="Tim44-like" evidence="3">
    <location>
        <begin position="185"/>
        <end position="316"/>
    </location>
</feature>
<reference evidence="4 5" key="1">
    <citation type="submission" date="2020-03" db="EMBL/GenBank/DDBJ databases">
        <title>Rubrivivax benzoatilyticus JA2 (sequenced after 10 years sub-culturing).</title>
        <authorList>
            <person name="Gupta D."/>
            <person name="Chintalapati S."/>
            <person name="Chintalapati V.R."/>
        </authorList>
    </citation>
    <scope>NUCLEOTIDE SEQUENCE [LARGE SCALE GENOMIC DNA]</scope>
    <source>
        <strain evidence="4 5">JA2-Mal</strain>
    </source>
</reference>
<dbReference type="Pfam" id="PF04280">
    <property type="entry name" value="Tim44"/>
    <property type="match status" value="1"/>
</dbReference>
<dbReference type="Proteomes" id="UP000802098">
    <property type="component" value="Unassembled WGS sequence"/>
</dbReference>
<dbReference type="Gene3D" id="3.10.450.240">
    <property type="match status" value="1"/>
</dbReference>
<proteinExistence type="predicted"/>
<keyword evidence="2" id="KW-0812">Transmembrane</keyword>
<sequence>MKSGWLVALAASLALTLAPDLSEAKRMGGGKSSGMQRSMPDRTAPAPTPAKPAQPTQAAPNQAAPTQAGAAAGAAAAAGKRSWLGPIAGIAAGLGLAALMSHLGLGAEFANFLTIALLAVVAFFVIRFLLRRFGPRPAAAPAAAGVGALRTGPADWTPPPAPVSPTPVTPVPSAAPVAADAPVAAERTLAPAFVPAAFDSESFERVAKTIFVRLQAANDSADLDDLRRFTTPEMFAELKMDLQDRGSSTQTTDVVEVEAKVVDVAEEDGRQIVSVRYVGRVREEAGAEPVAFDEVWHLVKPVGDDSRGWAIAGIEQMDTQA</sequence>
<dbReference type="InterPro" id="IPR007379">
    <property type="entry name" value="Tim44-like_dom"/>
</dbReference>
<dbReference type="PANTHER" id="PTHR41542">
    <property type="entry name" value="BLL5807 PROTEIN"/>
    <property type="match status" value="1"/>
</dbReference>
<evidence type="ECO:0000313" key="4">
    <source>
        <dbReference type="EMBL" id="NHK98496.1"/>
    </source>
</evidence>
<organism evidence="4 5">
    <name type="scientific">Rubrivivax benzoatilyticus</name>
    <dbReference type="NCBI Taxonomy" id="316997"/>
    <lineage>
        <taxon>Bacteria</taxon>
        <taxon>Pseudomonadati</taxon>
        <taxon>Pseudomonadota</taxon>
        <taxon>Betaproteobacteria</taxon>
        <taxon>Burkholderiales</taxon>
        <taxon>Sphaerotilaceae</taxon>
        <taxon>Rubrivivax</taxon>
    </lineage>
</organism>
<dbReference type="PANTHER" id="PTHR41542:SF1">
    <property type="entry name" value="BLL5807 PROTEIN"/>
    <property type="match status" value="1"/>
</dbReference>
<feature type="compositionally biased region" description="Low complexity" evidence="1">
    <location>
        <begin position="53"/>
        <end position="67"/>
    </location>
</feature>
<comment type="caution">
    <text evidence="4">The sequence shown here is derived from an EMBL/GenBank/DDBJ whole genome shotgun (WGS) entry which is preliminary data.</text>
</comment>
<dbReference type="SMART" id="SM00978">
    <property type="entry name" value="Tim44"/>
    <property type="match status" value="1"/>
</dbReference>
<accession>A0ABX0HTZ0</accession>
<dbReference type="InterPro" id="IPR032710">
    <property type="entry name" value="NTF2-like_dom_sf"/>
</dbReference>
<keyword evidence="5" id="KW-1185">Reference proteome</keyword>
<dbReference type="EMBL" id="JAAOCD010000003">
    <property type="protein sequence ID" value="NHK98496.1"/>
    <property type="molecule type" value="Genomic_DNA"/>
</dbReference>
<evidence type="ECO:0000259" key="3">
    <source>
        <dbReference type="SMART" id="SM00978"/>
    </source>
</evidence>
<evidence type="ECO:0000313" key="5">
    <source>
        <dbReference type="Proteomes" id="UP000802098"/>
    </source>
</evidence>
<evidence type="ECO:0000256" key="2">
    <source>
        <dbReference type="SAM" id="Phobius"/>
    </source>
</evidence>
<name>A0ABX0HTZ0_9BURK</name>
<feature type="region of interest" description="Disordered" evidence="1">
    <location>
        <begin position="25"/>
        <end position="67"/>
    </location>
</feature>
<feature type="transmembrane region" description="Helical" evidence="2">
    <location>
        <begin position="109"/>
        <end position="130"/>
    </location>
</feature>